<dbReference type="RefSeq" id="WP_119918182.1">
    <property type="nucleotide sequence ID" value="NZ_QYYA01000003.1"/>
</dbReference>
<keyword evidence="5" id="KW-0333">Golgi apparatus</keyword>
<evidence type="ECO:0000256" key="2">
    <source>
        <dbReference type="ARBA" id="ARBA00022679"/>
    </source>
</evidence>
<evidence type="ECO:0000313" key="9">
    <source>
        <dbReference type="Proteomes" id="UP000283734"/>
    </source>
</evidence>
<evidence type="ECO:0000256" key="3">
    <source>
        <dbReference type="ARBA" id="ARBA00022692"/>
    </source>
</evidence>
<reference evidence="8 9" key="1">
    <citation type="submission" date="2018-09" db="EMBL/GenBank/DDBJ databases">
        <title>Alcanivorax profundi sp. nov., isolated from 1000 m-depth seawater of the Mariana Trench.</title>
        <authorList>
            <person name="Liu J."/>
        </authorList>
    </citation>
    <scope>NUCLEOTIDE SEQUENCE [LARGE SCALE GENOMIC DNA]</scope>
    <source>
        <strain evidence="8 9">MTEO17</strain>
    </source>
</reference>
<dbReference type="GO" id="GO:0008146">
    <property type="term" value="F:sulfotransferase activity"/>
    <property type="evidence" value="ECO:0007669"/>
    <property type="project" value="InterPro"/>
</dbReference>
<evidence type="ECO:0000256" key="6">
    <source>
        <dbReference type="ARBA" id="ARBA00023136"/>
    </source>
</evidence>
<evidence type="ECO:0000256" key="7">
    <source>
        <dbReference type="ARBA" id="ARBA00023180"/>
    </source>
</evidence>
<evidence type="ECO:0000256" key="4">
    <source>
        <dbReference type="ARBA" id="ARBA00022989"/>
    </source>
</evidence>
<protein>
    <recommendedName>
        <fullName evidence="10">Sulfotransferase</fullName>
    </recommendedName>
</protein>
<gene>
    <name evidence="8" type="ORF">D4A39_11935</name>
</gene>
<organism evidence="8 9">
    <name type="scientific">Alcanivorax profundi</name>
    <dbReference type="NCBI Taxonomy" id="2338368"/>
    <lineage>
        <taxon>Bacteria</taxon>
        <taxon>Pseudomonadati</taxon>
        <taxon>Pseudomonadota</taxon>
        <taxon>Gammaproteobacteria</taxon>
        <taxon>Oceanospirillales</taxon>
        <taxon>Alcanivoracaceae</taxon>
        <taxon>Alcanivorax</taxon>
    </lineage>
</organism>
<keyword evidence="3" id="KW-0812">Transmembrane</keyword>
<dbReference type="PANTHER" id="PTHR12137:SF54">
    <property type="entry name" value="CARBOHYDRATE SULFOTRANSFERASE"/>
    <property type="match status" value="1"/>
</dbReference>
<keyword evidence="4" id="KW-1133">Transmembrane helix</keyword>
<evidence type="ECO:0000256" key="5">
    <source>
        <dbReference type="ARBA" id="ARBA00023034"/>
    </source>
</evidence>
<comment type="caution">
    <text evidence="8">The sequence shown here is derived from an EMBL/GenBank/DDBJ whole genome shotgun (WGS) entry which is preliminary data.</text>
</comment>
<dbReference type="InterPro" id="IPR018011">
    <property type="entry name" value="Carb_sulfotrans_8-10"/>
</dbReference>
<dbReference type="InterPro" id="IPR027417">
    <property type="entry name" value="P-loop_NTPase"/>
</dbReference>
<dbReference type="Proteomes" id="UP000283734">
    <property type="component" value="Unassembled WGS sequence"/>
</dbReference>
<evidence type="ECO:0008006" key="10">
    <source>
        <dbReference type="Google" id="ProtNLM"/>
    </source>
</evidence>
<dbReference type="EMBL" id="QYYA01000003">
    <property type="protein sequence ID" value="RJG17420.1"/>
    <property type="molecule type" value="Genomic_DNA"/>
</dbReference>
<sequence length="240" mass="27668">MMTPLDKVQVAIKDMEFHINFYRVLSGVPFLSRRMNPYSPCFEERKAVFIHIPKAAGSSIASALFGGNVGHKPYSRFHAYAPKELQEYFTFSFVRNPWDRLYSAYRYFAAVVGQCQHRDHRWASEMLAGKPDFQSFVSSLGNPAYRRRVLRYDHFRDQSGWVMLGKNVGVDYLGRFETIQTDFDSICDQLGIDQVELPRLRESHKGGHYTEVFTPEMALIVGDVYQKDIINFGYQFGSGS</sequence>
<keyword evidence="2" id="KW-0808">Transferase</keyword>
<dbReference type="PANTHER" id="PTHR12137">
    <property type="entry name" value="CARBOHYDRATE SULFOTRANSFERASE"/>
    <property type="match status" value="1"/>
</dbReference>
<keyword evidence="6" id="KW-0472">Membrane</keyword>
<proteinExistence type="predicted"/>
<dbReference type="GO" id="GO:0016051">
    <property type="term" value="P:carbohydrate biosynthetic process"/>
    <property type="evidence" value="ECO:0007669"/>
    <property type="project" value="InterPro"/>
</dbReference>
<name>A0A418XX86_9GAMM</name>
<comment type="subcellular location">
    <subcellularLocation>
        <location evidence="1">Golgi apparatus membrane</location>
        <topology evidence="1">Single-pass type II membrane protein</topology>
    </subcellularLocation>
</comment>
<dbReference type="InterPro" id="IPR005331">
    <property type="entry name" value="Sulfotransferase"/>
</dbReference>
<keyword evidence="7" id="KW-0325">Glycoprotein</keyword>
<dbReference type="GO" id="GO:0016020">
    <property type="term" value="C:membrane"/>
    <property type="evidence" value="ECO:0007669"/>
    <property type="project" value="InterPro"/>
</dbReference>
<dbReference type="AlphaFoldDB" id="A0A418XX86"/>
<dbReference type="Pfam" id="PF03567">
    <property type="entry name" value="Sulfotransfer_2"/>
    <property type="match status" value="1"/>
</dbReference>
<evidence type="ECO:0000256" key="1">
    <source>
        <dbReference type="ARBA" id="ARBA00004323"/>
    </source>
</evidence>
<keyword evidence="9" id="KW-1185">Reference proteome</keyword>
<accession>A0A418XX86</accession>
<evidence type="ECO:0000313" key="8">
    <source>
        <dbReference type="EMBL" id="RJG17420.1"/>
    </source>
</evidence>
<dbReference type="SUPFAM" id="SSF52540">
    <property type="entry name" value="P-loop containing nucleoside triphosphate hydrolases"/>
    <property type="match status" value="1"/>
</dbReference>
<dbReference type="OrthoDB" id="288532at2"/>
<dbReference type="Gene3D" id="3.40.50.300">
    <property type="entry name" value="P-loop containing nucleotide triphosphate hydrolases"/>
    <property type="match status" value="1"/>
</dbReference>